<proteinExistence type="predicted"/>
<accession>A0ABT6EVF4</accession>
<dbReference type="Pfam" id="PF11376">
    <property type="entry name" value="DUF3179"/>
    <property type="match status" value="1"/>
</dbReference>
<protein>
    <submittedName>
        <fullName evidence="2">DUF3179 domain-containing protein</fullName>
    </submittedName>
</protein>
<keyword evidence="3" id="KW-1185">Reference proteome</keyword>
<dbReference type="RefSeq" id="WP_277865701.1">
    <property type="nucleotide sequence ID" value="NZ_JAKKUT010000001.1"/>
</dbReference>
<comment type="caution">
    <text evidence="2">The sequence shown here is derived from an EMBL/GenBank/DDBJ whole genome shotgun (WGS) entry which is preliminary data.</text>
</comment>
<organism evidence="2 3">
    <name type="scientific">Candidatus Synechococcus calcipolaris G9</name>
    <dbReference type="NCBI Taxonomy" id="1497997"/>
    <lineage>
        <taxon>Bacteria</taxon>
        <taxon>Bacillati</taxon>
        <taxon>Cyanobacteriota</taxon>
        <taxon>Cyanophyceae</taxon>
        <taxon>Synechococcales</taxon>
        <taxon>Synechococcaceae</taxon>
        <taxon>Synechococcus</taxon>
    </lineage>
</organism>
<evidence type="ECO:0000313" key="3">
    <source>
        <dbReference type="Proteomes" id="UP001154265"/>
    </source>
</evidence>
<gene>
    <name evidence="2" type="ORF">L3556_02375</name>
</gene>
<reference evidence="2" key="2">
    <citation type="submission" date="2022-01" db="EMBL/GenBank/DDBJ databases">
        <authorList>
            <person name="Zivanovic Y."/>
            <person name="Moreira D."/>
            <person name="Lopez-Garcia P."/>
        </authorList>
    </citation>
    <scope>NUCLEOTIDE SEQUENCE</scope>
    <source>
        <strain evidence="2">G9</strain>
    </source>
</reference>
<evidence type="ECO:0000256" key="1">
    <source>
        <dbReference type="SAM" id="MobiDB-lite"/>
    </source>
</evidence>
<name>A0ABT6EVF4_9SYNE</name>
<sequence>MSQAQPTTPRIHPRDLLEGGPPKDGIPSIDTPRFDTAQTTPFSPKELVIGVVVNGEARAYPFGILNWHEIVNDRVGDVNITVSYCPLCDTGVVFERGNTTYGVSGKLFQSCLVMYDREDDTYYAQPWALGIMGPEVNRSLARIPGVKTTLKQWLAQHPESQILSTETGYQRDYFRYPYRDYYTSSQLIFPVRNQGQRDLHPKAIVSYIWEADQQTPTNEFSGASHQFSHGELKQVGTQVIDFNGRQIRGRWHPQKETVIVEELDGTVIPSTTAFAFVFPAFFN</sequence>
<dbReference type="Proteomes" id="UP001154265">
    <property type="component" value="Unassembled WGS sequence"/>
</dbReference>
<evidence type="ECO:0000313" key="2">
    <source>
        <dbReference type="EMBL" id="MDG2989787.1"/>
    </source>
</evidence>
<dbReference type="EMBL" id="JAKKUT010000001">
    <property type="protein sequence ID" value="MDG2989787.1"/>
    <property type="molecule type" value="Genomic_DNA"/>
</dbReference>
<dbReference type="InterPro" id="IPR021516">
    <property type="entry name" value="DUF3179"/>
</dbReference>
<reference evidence="2" key="1">
    <citation type="journal article" date="2022" name="Genome Biol. Evol.">
        <title>A New Gene Family Diagnostic for Intracellular Biomineralization of Amorphous Ca Carbonates by Cyanobacteria.</title>
        <authorList>
            <person name="Benzerara K."/>
            <person name="Duprat E."/>
            <person name="Bitard-Feildel T."/>
            <person name="Caumes G."/>
            <person name="Cassier-Chauvat C."/>
            <person name="Chauvat F."/>
            <person name="Dezi M."/>
            <person name="Diop S.I."/>
            <person name="Gaschignard G."/>
            <person name="Gorgen S."/>
            <person name="Gugger M."/>
            <person name="Lopez-Garcia P."/>
            <person name="Millet M."/>
            <person name="Skouri-Panet F."/>
            <person name="Moreira D."/>
            <person name="Callebaut I."/>
        </authorList>
    </citation>
    <scope>NUCLEOTIDE SEQUENCE</scope>
    <source>
        <strain evidence="2">G9</strain>
    </source>
</reference>
<feature type="region of interest" description="Disordered" evidence="1">
    <location>
        <begin position="1"/>
        <end position="39"/>
    </location>
</feature>